<dbReference type="Pfam" id="PF00474">
    <property type="entry name" value="SSF"/>
    <property type="match status" value="1"/>
</dbReference>
<dbReference type="EnsemblMetazoa" id="ASIC013809-RA">
    <property type="protein sequence ID" value="ASIC013809-PA"/>
    <property type="gene ID" value="ASIC013809"/>
</dbReference>
<keyword evidence="14 20" id="KW-0472">Membrane</keyword>
<dbReference type="InterPro" id="IPR001734">
    <property type="entry name" value="Na/solute_symporter"/>
</dbReference>
<feature type="transmembrane region" description="Helical" evidence="20">
    <location>
        <begin position="195"/>
        <end position="216"/>
    </location>
</feature>
<feature type="compositionally biased region" description="Low complexity" evidence="19">
    <location>
        <begin position="1030"/>
        <end position="1047"/>
    </location>
</feature>
<dbReference type="NCBIfam" id="TIGR00813">
    <property type="entry name" value="sss"/>
    <property type="match status" value="1"/>
</dbReference>
<keyword evidence="16" id="KW-0539">Nucleus</keyword>
<keyword evidence="15" id="KW-0739">Sodium transport</keyword>
<dbReference type="InterPro" id="IPR019787">
    <property type="entry name" value="Znf_PHD-finger"/>
</dbReference>
<feature type="compositionally biased region" description="Polar residues" evidence="19">
    <location>
        <begin position="634"/>
        <end position="646"/>
    </location>
</feature>
<dbReference type="PANTHER" id="PTHR42985:SF46">
    <property type="entry name" value="FI02923P-RELATED"/>
    <property type="match status" value="1"/>
</dbReference>
<evidence type="ECO:0000256" key="14">
    <source>
        <dbReference type="ARBA" id="ARBA00023136"/>
    </source>
</evidence>
<name>A0A084W6K8_ANOSI</name>
<evidence type="ECO:0000313" key="24">
    <source>
        <dbReference type="Proteomes" id="UP000030765"/>
    </source>
</evidence>
<feature type="transmembrane region" description="Helical" evidence="20">
    <location>
        <begin position="164"/>
        <end position="183"/>
    </location>
</feature>
<dbReference type="VEuPathDB" id="VectorBase:ASIS012054"/>
<dbReference type="Gene3D" id="1.20.1730.10">
    <property type="entry name" value="Sodium/glucose cotransporter"/>
    <property type="match status" value="1"/>
</dbReference>
<dbReference type="PROSITE" id="PS50283">
    <property type="entry name" value="NA_SOLUT_SYMP_3"/>
    <property type="match status" value="1"/>
</dbReference>
<feature type="transmembrane region" description="Helical" evidence="20">
    <location>
        <begin position="284"/>
        <end position="307"/>
    </location>
</feature>
<feature type="transmembrane region" description="Helical" evidence="20">
    <location>
        <begin position="90"/>
        <end position="113"/>
    </location>
</feature>
<feature type="compositionally biased region" description="Low complexity" evidence="19">
    <location>
        <begin position="1217"/>
        <end position="1226"/>
    </location>
</feature>
<feature type="transmembrane region" description="Helical" evidence="20">
    <location>
        <begin position="59"/>
        <end position="78"/>
    </location>
</feature>
<feature type="compositionally biased region" description="Pro residues" evidence="19">
    <location>
        <begin position="668"/>
        <end position="682"/>
    </location>
</feature>
<evidence type="ECO:0000256" key="10">
    <source>
        <dbReference type="ARBA" id="ARBA00022833"/>
    </source>
</evidence>
<evidence type="ECO:0000256" key="15">
    <source>
        <dbReference type="ARBA" id="ARBA00023201"/>
    </source>
</evidence>
<dbReference type="InterPro" id="IPR051163">
    <property type="entry name" value="Sodium:Solute_Symporter_SSF"/>
</dbReference>
<comment type="similarity">
    <text evidence="3">Belongs to the sodium:solute symporter (SSF) (TC 2.A.21) family.</text>
</comment>
<dbReference type="GO" id="GO:0005886">
    <property type="term" value="C:plasma membrane"/>
    <property type="evidence" value="ECO:0007669"/>
    <property type="project" value="UniProtKB-SubCell"/>
</dbReference>
<comment type="function">
    <text evidence="17">Involved in signal transduction through the Wnt pathway.</text>
</comment>
<feature type="compositionally biased region" description="Low complexity" evidence="19">
    <location>
        <begin position="830"/>
        <end position="843"/>
    </location>
</feature>
<dbReference type="PANTHER" id="PTHR42985">
    <property type="entry name" value="SODIUM-COUPLED MONOCARBOXYLATE TRANSPORTER"/>
    <property type="match status" value="1"/>
</dbReference>
<reference evidence="23" key="2">
    <citation type="submission" date="2020-05" db="UniProtKB">
        <authorList>
            <consortium name="EnsemblMetazoa"/>
        </authorList>
    </citation>
    <scope>IDENTIFICATION</scope>
</reference>
<feature type="compositionally biased region" description="Gly residues" evidence="19">
    <location>
        <begin position="992"/>
        <end position="1003"/>
    </location>
</feature>
<evidence type="ECO:0000256" key="8">
    <source>
        <dbReference type="ARBA" id="ARBA00022723"/>
    </source>
</evidence>
<dbReference type="PROSITE" id="PS01359">
    <property type="entry name" value="ZF_PHD_1"/>
    <property type="match status" value="1"/>
</dbReference>
<evidence type="ECO:0000256" key="4">
    <source>
        <dbReference type="ARBA" id="ARBA00022448"/>
    </source>
</evidence>
<feature type="transmembrane region" description="Helical" evidence="20">
    <location>
        <begin position="517"/>
        <end position="538"/>
    </location>
</feature>
<feature type="transmembrane region" description="Helical" evidence="20">
    <location>
        <begin position="446"/>
        <end position="469"/>
    </location>
</feature>
<evidence type="ECO:0000256" key="5">
    <source>
        <dbReference type="ARBA" id="ARBA00022475"/>
    </source>
</evidence>
<dbReference type="VEuPathDB" id="VectorBase:ASIS012695"/>
<keyword evidence="24" id="KW-1185">Reference proteome</keyword>
<evidence type="ECO:0000259" key="21">
    <source>
        <dbReference type="PROSITE" id="PS50016"/>
    </source>
</evidence>
<evidence type="ECO:0000256" key="2">
    <source>
        <dbReference type="ARBA" id="ARBA00004651"/>
    </source>
</evidence>
<dbReference type="GO" id="GO:0008270">
    <property type="term" value="F:zinc ion binding"/>
    <property type="evidence" value="ECO:0007669"/>
    <property type="project" value="UniProtKB-KW"/>
</dbReference>
<dbReference type="Gene3D" id="3.30.40.10">
    <property type="entry name" value="Zinc/RING finger domain, C3HC4 (zinc finger)"/>
    <property type="match status" value="1"/>
</dbReference>
<evidence type="ECO:0000256" key="12">
    <source>
        <dbReference type="ARBA" id="ARBA00023053"/>
    </source>
</evidence>
<feature type="region of interest" description="Disordered" evidence="19">
    <location>
        <begin position="902"/>
        <end position="1275"/>
    </location>
</feature>
<evidence type="ECO:0000256" key="16">
    <source>
        <dbReference type="ARBA" id="ARBA00023242"/>
    </source>
</evidence>
<evidence type="ECO:0000256" key="3">
    <source>
        <dbReference type="ARBA" id="ARBA00006434"/>
    </source>
</evidence>
<evidence type="ECO:0000256" key="19">
    <source>
        <dbReference type="SAM" id="MobiDB-lite"/>
    </source>
</evidence>
<keyword evidence="6" id="KW-0879">Wnt signaling pathway</keyword>
<accession>A0A084W6K8</accession>
<feature type="transmembrane region" description="Helical" evidence="20">
    <location>
        <begin position="134"/>
        <end position="158"/>
    </location>
</feature>
<keyword evidence="5" id="KW-1003">Cell membrane</keyword>
<dbReference type="EMBL" id="ATLV01020837">
    <property type="status" value="NOT_ANNOTATED_CDS"/>
    <property type="molecule type" value="Genomic_DNA"/>
</dbReference>
<feature type="compositionally biased region" description="Gly residues" evidence="19">
    <location>
        <begin position="1048"/>
        <end position="1063"/>
    </location>
</feature>
<dbReference type="GO" id="GO:0006814">
    <property type="term" value="P:sodium ion transport"/>
    <property type="evidence" value="ECO:0007669"/>
    <property type="project" value="UniProtKB-KW"/>
</dbReference>
<dbReference type="FunFam" id="3.30.40.10:FF:000107">
    <property type="entry name" value="pygopus homolog 1"/>
    <property type="match status" value="1"/>
</dbReference>
<feature type="transmembrane region" description="Helical" evidence="20">
    <location>
        <begin position="20"/>
        <end position="38"/>
    </location>
</feature>
<dbReference type="GO" id="GO:0015293">
    <property type="term" value="F:symporter activity"/>
    <property type="evidence" value="ECO:0007669"/>
    <property type="project" value="TreeGrafter"/>
</dbReference>
<evidence type="ECO:0000313" key="22">
    <source>
        <dbReference type="EMBL" id="KFB45852.1"/>
    </source>
</evidence>
<comment type="subcellular location">
    <subcellularLocation>
        <location evidence="2">Cell membrane</location>
        <topology evidence="2">Multi-pass membrane protein</topology>
    </subcellularLocation>
    <subcellularLocation>
        <location evidence="1">Nucleus</location>
    </subcellularLocation>
</comment>
<evidence type="ECO:0000256" key="18">
    <source>
        <dbReference type="PROSITE-ProRule" id="PRU00146"/>
    </source>
</evidence>
<feature type="compositionally biased region" description="Low complexity" evidence="19">
    <location>
        <begin position="1156"/>
        <end position="1172"/>
    </location>
</feature>
<reference evidence="22 24" key="1">
    <citation type="journal article" date="2014" name="BMC Genomics">
        <title>Genome sequence of Anopheles sinensis provides insight into genetics basis of mosquito competence for malaria parasites.</title>
        <authorList>
            <person name="Zhou D."/>
            <person name="Zhang D."/>
            <person name="Ding G."/>
            <person name="Shi L."/>
            <person name="Hou Q."/>
            <person name="Ye Y."/>
            <person name="Xu Y."/>
            <person name="Zhou H."/>
            <person name="Xiong C."/>
            <person name="Li S."/>
            <person name="Yu J."/>
            <person name="Hong S."/>
            <person name="Yu X."/>
            <person name="Zou P."/>
            <person name="Chen C."/>
            <person name="Chang X."/>
            <person name="Wang W."/>
            <person name="Lv Y."/>
            <person name="Sun Y."/>
            <person name="Ma L."/>
            <person name="Shen B."/>
            <person name="Zhu C."/>
        </authorList>
    </citation>
    <scope>NUCLEOTIDE SEQUENCE [LARGE SCALE GENOMIC DNA]</scope>
</reference>
<keyword evidence="7 20" id="KW-0812">Transmembrane</keyword>
<feature type="compositionally biased region" description="Polar residues" evidence="19">
    <location>
        <begin position="965"/>
        <end position="985"/>
    </location>
</feature>
<dbReference type="GO" id="GO:0016055">
    <property type="term" value="P:Wnt signaling pathway"/>
    <property type="evidence" value="ECO:0007669"/>
    <property type="project" value="UniProtKB-KW"/>
</dbReference>
<feature type="compositionally biased region" description="Gly residues" evidence="19">
    <location>
        <begin position="712"/>
        <end position="721"/>
    </location>
</feature>
<evidence type="ECO:0000256" key="11">
    <source>
        <dbReference type="ARBA" id="ARBA00022989"/>
    </source>
</evidence>
<sequence>MVKSISGNVQGQFSAEDYTVFTIMLGISTAIGVYFGFFQKKKNQTTEEYLLGGRKMKTFPIAISLIASQLSGVSIMSVPAEMYSYGAQYWIIAPTMIIITLIINYIFVPVFYNNQITNCYQYLEDRFSPAVKKFVTFTYVLNIYLILPIFIFIPALAFSQVSGVNIHLINGIVCGVCIFYTMLGGIKAVVWTDVVQGLIMFVSCFLVVFIGVAKIGGLSEVYERANAADRLEIFDMTLDATTRQTFWTASVGNIFLWTGYLGLSQSCVQRIVAVPSMRHARTALWIFCAGFIVIMTLNCFTGIVIFAKYFDCDPIKVGLVQKADKLLPFFVQDVVGNLKGMPGVFISCVFSAGLSTMSANLNSLAGLIYEDYIRPFKLFKHTDASANTTMKLIILVSGVYCIAMGLIVEQFGHILQMVVTIASVTQGAVMGIFCLGMLWPWANKHGALWGTASSVIGLSWIIAGAQMAISNKELTYPPKPTSVDGCYDYGYNVTASDFPTLVAPQDEAGFSIYNISFVWYSTIGTLIVFLVGIPVSYFTGSQDMHNFRAKLICPLVQWMLPDEVRQNEFSLKAENQNQRNPCAGFVKRITISSRSRLPRPERNRRRMQLMTHNLGMASYRLPGPGLCPPDFKSPSESPQLPISAPSNPKKRRKTSNVANANAVTAQPTPTPSPQDLLPPPPTGYGDTIVASNPFDDTPPPTPASHMGHMGHPHGGGGHGPGPGMMGHMGGGGGMGHGGPMGMNHMGPMHGGHHMGGPMGGHPHGPPHGGPMGGPGGPHGGGMPHGMPHGMGPHGPGHGSPHPGMGPGGPPHGPPGMVGGPGGPGGPQGPPMRGMSPMGMGSPMGHHHPGMHMNAGMGQMGGMPHGMQRGGMSPMGPTMPGAQMGGLSPMGGAMNQSIPMSGGNIGSPMNSMPGMGSPHAAGQGGMLGSPMNTSGGHMNNGPMGPPMNSPLGNGPPNHVPLGPNSAGHSQTPQPVSAANVTVGGQTSPNVVVSGGGPGPGGGNPGMNSSNSRMNLPNGAMATNQQSGSGGQHQQLPLPQQSPHAQHNPGGPGSGGGGGGGGGSGQQQHQMNPMVGPGGGPPMGNNSMGGPMGGGMMGPGGPVNSMGGAGMNHHPHHHHHHPGNHQQGNPHMGGGMGGGGPNNMHHHMGGGGGGAGGIMPPHGNMPPGGLRPPMHGGGGMGGGGGGGGGMGPGGMMGGPPMGGPMGGHMGGMGGGMVGGSPMQSPHMMGPGGPMGGPMGGPGGMGGPMGPGGGGGGLGPPGNGPNGPNHHHHMGMFGPKPMPVTSGKMYPPDQSKVFNPQNPNAPPIYPCGGCHKEVHDNDQGILCESGCNFWFHRTCSGLTEAAFNLIHAEVYAEWCCDKCLNSKNIPLVKYKP</sequence>
<feature type="compositionally biased region" description="Gly residues" evidence="19">
    <location>
        <begin position="815"/>
        <end position="825"/>
    </location>
</feature>
<dbReference type="STRING" id="74873.A0A084W6K8"/>
<gene>
    <name evidence="22" type="ORF">ZHAS_00013809</name>
</gene>
<dbReference type="InterPro" id="IPR019786">
    <property type="entry name" value="Zinc_finger_PHD-type_CS"/>
</dbReference>
<feature type="region of interest" description="Disordered" evidence="19">
    <location>
        <begin position="761"/>
        <end position="853"/>
    </location>
</feature>
<evidence type="ECO:0000256" key="9">
    <source>
        <dbReference type="ARBA" id="ARBA00022771"/>
    </source>
</evidence>
<feature type="compositionally biased region" description="Gly residues" evidence="19">
    <location>
        <begin position="1129"/>
        <end position="1139"/>
    </location>
</feature>
<feature type="domain" description="PHD-type" evidence="21">
    <location>
        <begin position="1305"/>
        <end position="1363"/>
    </location>
</feature>
<dbReference type="Proteomes" id="UP000030765">
    <property type="component" value="Unassembled WGS sequence"/>
</dbReference>
<feature type="compositionally biased region" description="Basic residues" evidence="19">
    <location>
        <begin position="1111"/>
        <end position="1121"/>
    </location>
</feature>
<keyword evidence="9 18" id="KW-0863">Zinc-finger</keyword>
<feature type="compositionally biased region" description="Gly residues" evidence="19">
    <location>
        <begin position="1088"/>
        <end position="1099"/>
    </location>
</feature>
<feature type="compositionally biased region" description="Gly residues" evidence="19">
    <location>
        <begin position="1227"/>
        <end position="1262"/>
    </location>
</feature>
<evidence type="ECO:0000256" key="6">
    <source>
        <dbReference type="ARBA" id="ARBA00022687"/>
    </source>
</evidence>
<protein>
    <submittedName>
        <fullName evidence="23">PHD-type domain-containing protein</fullName>
    </submittedName>
</protein>
<feature type="compositionally biased region" description="Low complexity" evidence="19">
    <location>
        <begin position="656"/>
        <end position="667"/>
    </location>
</feature>
<dbReference type="InterPro" id="IPR011011">
    <property type="entry name" value="Znf_FYVE_PHD"/>
</dbReference>
<dbReference type="SUPFAM" id="SSF57903">
    <property type="entry name" value="FYVE/PHD zinc finger"/>
    <property type="match status" value="1"/>
</dbReference>
<feature type="compositionally biased region" description="Gly residues" evidence="19">
    <location>
        <begin position="769"/>
        <end position="783"/>
    </location>
</feature>
<dbReference type="EMBL" id="KE525308">
    <property type="protein sequence ID" value="KFB45852.1"/>
    <property type="molecule type" value="Genomic_DNA"/>
</dbReference>
<feature type="transmembrane region" description="Helical" evidence="20">
    <location>
        <begin position="390"/>
        <end position="408"/>
    </location>
</feature>
<dbReference type="EMBL" id="ATLV01020840">
    <property type="status" value="NOT_ANNOTATED_CDS"/>
    <property type="molecule type" value="Genomic_DNA"/>
</dbReference>
<organism evidence="23 24">
    <name type="scientific">Anopheles sinensis</name>
    <name type="common">Mosquito</name>
    <dbReference type="NCBI Taxonomy" id="74873"/>
    <lineage>
        <taxon>Eukaryota</taxon>
        <taxon>Metazoa</taxon>
        <taxon>Ecdysozoa</taxon>
        <taxon>Arthropoda</taxon>
        <taxon>Hexapoda</taxon>
        <taxon>Insecta</taxon>
        <taxon>Pterygota</taxon>
        <taxon>Neoptera</taxon>
        <taxon>Endopterygota</taxon>
        <taxon>Diptera</taxon>
        <taxon>Nematocera</taxon>
        <taxon>Culicoidea</taxon>
        <taxon>Culicidae</taxon>
        <taxon>Anophelinae</taxon>
        <taxon>Anopheles</taxon>
    </lineage>
</organism>
<dbReference type="EMBL" id="ATLV01020838">
    <property type="status" value="NOT_ANNOTATED_CDS"/>
    <property type="molecule type" value="Genomic_DNA"/>
</dbReference>
<keyword evidence="11 20" id="KW-1133">Transmembrane helix</keyword>
<dbReference type="SMART" id="SM00249">
    <property type="entry name" value="PHD"/>
    <property type="match status" value="1"/>
</dbReference>
<feature type="compositionally biased region" description="Gly residues" evidence="19">
    <location>
        <begin position="1173"/>
        <end position="1216"/>
    </location>
</feature>
<dbReference type="InterPro" id="IPR013083">
    <property type="entry name" value="Znf_RING/FYVE/PHD"/>
</dbReference>
<evidence type="ECO:0000256" key="7">
    <source>
        <dbReference type="ARBA" id="ARBA00022692"/>
    </source>
</evidence>
<evidence type="ECO:0000256" key="17">
    <source>
        <dbReference type="ARBA" id="ARBA00037400"/>
    </source>
</evidence>
<dbReference type="CDD" id="cd11492">
    <property type="entry name" value="SLC5sbd_NIS-SMVT"/>
    <property type="match status" value="1"/>
</dbReference>
<keyword evidence="10" id="KW-0862">Zinc</keyword>
<dbReference type="EMBL" id="ATLV01020839">
    <property type="status" value="NOT_ANNOTATED_CDS"/>
    <property type="molecule type" value="Genomic_DNA"/>
</dbReference>
<dbReference type="PROSITE" id="PS50016">
    <property type="entry name" value="ZF_PHD_2"/>
    <property type="match status" value="1"/>
</dbReference>
<dbReference type="VEuPathDB" id="VectorBase:ASIC013809"/>
<feature type="region of interest" description="Disordered" evidence="19">
    <location>
        <begin position="621"/>
        <end position="721"/>
    </location>
</feature>
<feature type="transmembrane region" description="Helical" evidence="20">
    <location>
        <begin position="245"/>
        <end position="263"/>
    </location>
</feature>
<evidence type="ECO:0000256" key="13">
    <source>
        <dbReference type="ARBA" id="ARBA00023065"/>
    </source>
</evidence>
<dbReference type="CDD" id="cd15637">
    <property type="entry name" value="PHD_dPYGO"/>
    <property type="match status" value="1"/>
</dbReference>
<dbReference type="OrthoDB" id="6132759at2759"/>
<keyword evidence="12" id="KW-0915">Sodium</keyword>
<dbReference type="InterPro" id="IPR001965">
    <property type="entry name" value="Znf_PHD"/>
</dbReference>
<dbReference type="InterPro" id="IPR038377">
    <property type="entry name" value="Na/Glc_symporter_sf"/>
</dbReference>
<dbReference type="GO" id="GO:0005634">
    <property type="term" value="C:nucleus"/>
    <property type="evidence" value="ECO:0007669"/>
    <property type="project" value="UniProtKB-SubCell"/>
</dbReference>
<feature type="transmembrane region" description="Helical" evidence="20">
    <location>
        <begin position="414"/>
        <end position="439"/>
    </location>
</feature>
<proteinExistence type="inferred from homology"/>
<keyword evidence="8" id="KW-0479">Metal-binding</keyword>
<evidence type="ECO:0000256" key="1">
    <source>
        <dbReference type="ARBA" id="ARBA00004123"/>
    </source>
</evidence>
<evidence type="ECO:0000256" key="20">
    <source>
        <dbReference type="SAM" id="Phobius"/>
    </source>
</evidence>
<evidence type="ECO:0000313" key="23">
    <source>
        <dbReference type="EnsemblMetazoa" id="ASIC013809-PA"/>
    </source>
</evidence>
<keyword evidence="4" id="KW-0813">Transport</keyword>
<keyword evidence="13" id="KW-0406">Ion transport</keyword>